<keyword evidence="4 9" id="KW-0223">Dioxygenase</keyword>
<dbReference type="GO" id="GO:0045329">
    <property type="term" value="P:carnitine biosynthetic process"/>
    <property type="evidence" value="ECO:0007669"/>
    <property type="project" value="TreeGrafter"/>
</dbReference>
<keyword evidence="6" id="KW-0408">Iron</keyword>
<keyword evidence="3" id="KW-0479">Metal-binding</keyword>
<dbReference type="SUPFAM" id="SSF51197">
    <property type="entry name" value="Clavaminate synthase-like"/>
    <property type="match status" value="1"/>
</dbReference>
<dbReference type="Gene3D" id="3.60.130.10">
    <property type="entry name" value="Clavaminate synthase-like"/>
    <property type="match status" value="1"/>
</dbReference>
<dbReference type="GO" id="GO:0046872">
    <property type="term" value="F:metal ion binding"/>
    <property type="evidence" value="ECO:0007669"/>
    <property type="project" value="UniProtKB-KW"/>
</dbReference>
<evidence type="ECO:0000256" key="2">
    <source>
        <dbReference type="ARBA" id="ARBA00008654"/>
    </source>
</evidence>
<evidence type="ECO:0000256" key="3">
    <source>
        <dbReference type="ARBA" id="ARBA00022723"/>
    </source>
</evidence>
<name>A0A3G5AA67_9VIRU</name>
<dbReference type="InterPro" id="IPR010376">
    <property type="entry name" value="GBBH-like_N"/>
</dbReference>
<keyword evidence="5" id="KW-0560">Oxidoreductase</keyword>
<evidence type="ECO:0000256" key="6">
    <source>
        <dbReference type="ARBA" id="ARBA00023004"/>
    </source>
</evidence>
<dbReference type="EMBL" id="MK072350">
    <property type="protein sequence ID" value="AYV82239.1"/>
    <property type="molecule type" value="Genomic_DNA"/>
</dbReference>
<evidence type="ECO:0000313" key="9">
    <source>
        <dbReference type="EMBL" id="AYV82239.1"/>
    </source>
</evidence>
<proteinExistence type="inferred from homology"/>
<comment type="cofactor">
    <cofactor evidence="1">
        <name>Fe(2+)</name>
        <dbReference type="ChEBI" id="CHEBI:29033"/>
    </cofactor>
</comment>
<reference evidence="9" key="1">
    <citation type="submission" date="2018-10" db="EMBL/GenBank/DDBJ databases">
        <title>Hidden diversity of soil giant viruses.</title>
        <authorList>
            <person name="Schulz F."/>
            <person name="Alteio L."/>
            <person name="Goudeau D."/>
            <person name="Ryan E.M."/>
            <person name="Malmstrom R.R."/>
            <person name="Blanchard J."/>
            <person name="Woyke T."/>
        </authorList>
    </citation>
    <scope>NUCLEOTIDE SEQUENCE</scope>
    <source>
        <strain evidence="9">HOV1</strain>
    </source>
</reference>
<evidence type="ECO:0000259" key="8">
    <source>
        <dbReference type="Pfam" id="PF06155"/>
    </source>
</evidence>
<dbReference type="PANTHER" id="PTHR10696:SF25">
    <property type="entry name" value="OXIDOREDUCTASE AIM17-RELATED"/>
    <property type="match status" value="1"/>
</dbReference>
<dbReference type="Pfam" id="PF02668">
    <property type="entry name" value="TauD"/>
    <property type="match status" value="1"/>
</dbReference>
<dbReference type="FunFam" id="3.30.2020.30:FF:000002">
    <property type="entry name" value="Putative gamma-butyrobetaine dioxygenase"/>
    <property type="match status" value="1"/>
</dbReference>
<accession>A0A3G5AA67</accession>
<dbReference type="InterPro" id="IPR050411">
    <property type="entry name" value="AlphaKG_dependent_hydroxylases"/>
</dbReference>
<dbReference type="Pfam" id="PF06155">
    <property type="entry name" value="GBBH-like_N"/>
    <property type="match status" value="1"/>
</dbReference>
<organism evidence="9">
    <name type="scientific">Homavirus sp</name>
    <dbReference type="NCBI Taxonomy" id="2487769"/>
    <lineage>
        <taxon>Viruses</taxon>
        <taxon>Varidnaviria</taxon>
        <taxon>Bamfordvirae</taxon>
        <taxon>Nucleocytoviricota</taxon>
        <taxon>Megaviricetes</taxon>
        <taxon>Imitervirales</taxon>
        <taxon>Mimiviridae</taxon>
        <taxon>Klosneuvirinae</taxon>
    </lineage>
</organism>
<feature type="domain" description="TauD/TfdA-like" evidence="7">
    <location>
        <begin position="125"/>
        <end position="359"/>
    </location>
</feature>
<dbReference type="InterPro" id="IPR003819">
    <property type="entry name" value="TauD/TfdA-like"/>
</dbReference>
<dbReference type="PANTHER" id="PTHR10696">
    <property type="entry name" value="GAMMA-BUTYROBETAINE HYDROXYLASE-RELATED"/>
    <property type="match status" value="1"/>
</dbReference>
<evidence type="ECO:0000259" key="7">
    <source>
        <dbReference type="Pfam" id="PF02668"/>
    </source>
</evidence>
<feature type="domain" description="Gamma-butyrobetaine hydroxylase-like N-terminal" evidence="8">
    <location>
        <begin position="12"/>
        <end position="90"/>
    </location>
</feature>
<sequence length="365" mass="42901">MATTFIDKNGLKLVGIQFNNTTWYAYHTMWLRHNCRCEQQCLHNTTKELIVCSSSLTNEQITVQNTHIDDTNLYITWMDNHNSVYNLGWLLEYTHTATSNKDVMASNLNVAPDLSCLDWTLTEIDDDNEKIKKMMQLVDQHGYCYIKNFGLDNQKFIQLLDQNNYPLFESHFGIYENLQPAKYNTFNKHTDQLGYTYDRVDLHTDQPFIENCPPYQSLHCICKADVGGSNMIVDIRKIYKTMKELYPHDAHLLATQPILFDRKQKDFRKQLSTPIITLDENGEFKSVRSSYFTIAPFDLPFDQMIPYYTAYNRFHELVRREEAQIDIHLEPGELIVYNNHIMMHARTAFSGKRLMKGTYHMKIIK</sequence>
<dbReference type="InterPro" id="IPR038492">
    <property type="entry name" value="GBBH-like_N_sf"/>
</dbReference>
<dbReference type="InterPro" id="IPR042098">
    <property type="entry name" value="TauD-like_sf"/>
</dbReference>
<gene>
    <name evidence="9" type="ORF">Homavirus19_8</name>
</gene>
<dbReference type="Gene3D" id="3.30.2020.30">
    <property type="match status" value="1"/>
</dbReference>
<evidence type="ECO:0000256" key="4">
    <source>
        <dbReference type="ARBA" id="ARBA00022964"/>
    </source>
</evidence>
<evidence type="ECO:0000256" key="5">
    <source>
        <dbReference type="ARBA" id="ARBA00023002"/>
    </source>
</evidence>
<dbReference type="GO" id="GO:0016706">
    <property type="term" value="F:2-oxoglutarate-dependent dioxygenase activity"/>
    <property type="evidence" value="ECO:0007669"/>
    <property type="project" value="UniProtKB-ARBA"/>
</dbReference>
<evidence type="ECO:0000256" key="1">
    <source>
        <dbReference type="ARBA" id="ARBA00001954"/>
    </source>
</evidence>
<comment type="similarity">
    <text evidence="2">Belongs to the gamma-BBH/TMLD family.</text>
</comment>
<protein>
    <submittedName>
        <fullName evidence="9">Gamma-butyrobetaine dioxygenase</fullName>
    </submittedName>
</protein>